<dbReference type="EMBL" id="JBBPBN010000436">
    <property type="protein sequence ID" value="KAK8486571.1"/>
    <property type="molecule type" value="Genomic_DNA"/>
</dbReference>
<proteinExistence type="predicted"/>
<name>A0ABR2A0P9_9ROSI</name>
<gene>
    <name evidence="1" type="ORF">V6N11_051196</name>
</gene>
<dbReference type="Proteomes" id="UP001396334">
    <property type="component" value="Unassembled WGS sequence"/>
</dbReference>
<evidence type="ECO:0000313" key="1">
    <source>
        <dbReference type="EMBL" id="KAK8486571.1"/>
    </source>
</evidence>
<accession>A0ABR2A0P9</accession>
<protein>
    <submittedName>
        <fullName evidence="1">Uncharacterized protein</fullName>
    </submittedName>
</protein>
<keyword evidence="2" id="KW-1185">Reference proteome</keyword>
<evidence type="ECO:0000313" key="2">
    <source>
        <dbReference type="Proteomes" id="UP001396334"/>
    </source>
</evidence>
<organism evidence="1 2">
    <name type="scientific">Hibiscus sabdariffa</name>
    <name type="common">roselle</name>
    <dbReference type="NCBI Taxonomy" id="183260"/>
    <lineage>
        <taxon>Eukaryota</taxon>
        <taxon>Viridiplantae</taxon>
        <taxon>Streptophyta</taxon>
        <taxon>Embryophyta</taxon>
        <taxon>Tracheophyta</taxon>
        <taxon>Spermatophyta</taxon>
        <taxon>Magnoliopsida</taxon>
        <taxon>eudicotyledons</taxon>
        <taxon>Gunneridae</taxon>
        <taxon>Pentapetalae</taxon>
        <taxon>rosids</taxon>
        <taxon>malvids</taxon>
        <taxon>Malvales</taxon>
        <taxon>Malvaceae</taxon>
        <taxon>Malvoideae</taxon>
        <taxon>Hibiscus</taxon>
    </lineage>
</organism>
<sequence length="159" mass="17405">MMGQCLEREVVMLRFKQMLAMQLPVETILNVNVFSNVVFITTEEVVTAGIQDLSTNSVGPNDSSNLNWEQVIKLPCHVGVGTKVPNQSASCDIVKEYSRVIQSRSLHVVGSVRLANESSVAQVNHAIYGALEGAEVGALEIKEMSLFKRRRSTSLGIQS</sequence>
<comment type="caution">
    <text evidence="1">The sequence shown here is derived from an EMBL/GenBank/DDBJ whole genome shotgun (WGS) entry which is preliminary data.</text>
</comment>
<reference evidence="1 2" key="1">
    <citation type="journal article" date="2024" name="G3 (Bethesda)">
        <title>Genome assembly of Hibiscus sabdariffa L. provides insights into metabolisms of medicinal natural products.</title>
        <authorList>
            <person name="Kim T."/>
        </authorList>
    </citation>
    <scope>NUCLEOTIDE SEQUENCE [LARGE SCALE GENOMIC DNA]</scope>
    <source>
        <strain evidence="1">TK-2024</strain>
        <tissue evidence="1">Old leaves</tissue>
    </source>
</reference>